<evidence type="ECO:0000313" key="1">
    <source>
        <dbReference type="EMBL" id="MCS5737279.1"/>
    </source>
</evidence>
<comment type="caution">
    <text evidence="1">The sequence shown here is derived from an EMBL/GenBank/DDBJ whole genome shotgun (WGS) entry which is preliminary data.</text>
</comment>
<organism evidence="1 2">
    <name type="scientific">Herbiconiux daphne</name>
    <dbReference type="NCBI Taxonomy" id="2970914"/>
    <lineage>
        <taxon>Bacteria</taxon>
        <taxon>Bacillati</taxon>
        <taxon>Actinomycetota</taxon>
        <taxon>Actinomycetes</taxon>
        <taxon>Micrococcales</taxon>
        <taxon>Microbacteriaceae</taxon>
        <taxon>Herbiconiux</taxon>
    </lineage>
</organism>
<keyword evidence="2" id="KW-1185">Reference proteome</keyword>
<dbReference type="Proteomes" id="UP001165586">
    <property type="component" value="Unassembled WGS sequence"/>
</dbReference>
<dbReference type="EMBL" id="JANLCJ010000565">
    <property type="protein sequence ID" value="MCS5737279.1"/>
    <property type="molecule type" value="Genomic_DNA"/>
</dbReference>
<protein>
    <submittedName>
        <fullName evidence="1">Uncharacterized protein</fullName>
    </submittedName>
</protein>
<reference evidence="1" key="1">
    <citation type="submission" date="2022-08" db="EMBL/GenBank/DDBJ databases">
        <authorList>
            <person name="Deng Y."/>
            <person name="Han X.-F."/>
            <person name="Zhang Y.-Q."/>
        </authorList>
    </citation>
    <scope>NUCLEOTIDE SEQUENCE</scope>
    <source>
        <strain evidence="1">CPCC 203386</strain>
    </source>
</reference>
<accession>A0ABT2HBG3</accession>
<dbReference type="RefSeq" id="WP_259543630.1">
    <property type="nucleotide sequence ID" value="NZ_JANLCJ010000565.1"/>
</dbReference>
<gene>
    <name evidence="1" type="ORF">N1032_26470</name>
</gene>
<proteinExistence type="predicted"/>
<evidence type="ECO:0000313" key="2">
    <source>
        <dbReference type="Proteomes" id="UP001165586"/>
    </source>
</evidence>
<sequence>MDVIKYYRDRISELSGEQRKLFPFAFGLIDSPSDQAQADAFYSYWEAEKNIQSCRNALVELNKGNK</sequence>
<name>A0ABT2HBG3_9MICO</name>